<evidence type="ECO:0000259" key="2">
    <source>
        <dbReference type="Pfam" id="PF14297"/>
    </source>
</evidence>
<feature type="compositionally biased region" description="Polar residues" evidence="1">
    <location>
        <begin position="135"/>
        <end position="152"/>
    </location>
</feature>
<dbReference type="PANTHER" id="PTHR39196:SF1">
    <property type="entry name" value="PRIMOSOME, DNAD SUBUNIT"/>
    <property type="match status" value="1"/>
</dbReference>
<protein>
    <submittedName>
        <fullName evidence="3">DUF4373 domain-containing protein</fullName>
    </submittedName>
</protein>
<comment type="caution">
    <text evidence="3">The sequence shown here is derived from an EMBL/GenBank/DDBJ whole genome shotgun (WGS) entry which is preliminary data.</text>
</comment>
<proteinExistence type="predicted"/>
<feature type="domain" description="Lin1244/Lin1753-like N-terminal" evidence="2">
    <location>
        <begin position="11"/>
        <end position="105"/>
    </location>
</feature>
<dbReference type="InterPro" id="IPR025400">
    <property type="entry name" value="Lin1244/Lin1753-like_N"/>
</dbReference>
<evidence type="ECO:0000256" key="1">
    <source>
        <dbReference type="SAM" id="MobiDB-lite"/>
    </source>
</evidence>
<feature type="compositionally biased region" description="Basic and acidic residues" evidence="1">
    <location>
        <begin position="224"/>
        <end position="237"/>
    </location>
</feature>
<feature type="compositionally biased region" description="Polar residues" evidence="1">
    <location>
        <begin position="183"/>
        <end position="195"/>
    </location>
</feature>
<accession>A0A412YBG7</accession>
<dbReference type="EMBL" id="QRZF01000005">
    <property type="protein sequence ID" value="RGV54735.1"/>
    <property type="molecule type" value="Genomic_DNA"/>
</dbReference>
<feature type="region of interest" description="Disordered" evidence="1">
    <location>
        <begin position="132"/>
        <end position="153"/>
    </location>
</feature>
<dbReference type="RefSeq" id="WP_022393094.1">
    <property type="nucleotide sequence ID" value="NZ_QRZF01000005.1"/>
</dbReference>
<feature type="compositionally biased region" description="Acidic residues" evidence="1">
    <location>
        <begin position="197"/>
        <end position="206"/>
    </location>
</feature>
<organism evidence="3 4">
    <name type="scientific">Bacteroides intestinalis</name>
    <dbReference type="NCBI Taxonomy" id="329854"/>
    <lineage>
        <taxon>Bacteria</taxon>
        <taxon>Pseudomonadati</taxon>
        <taxon>Bacteroidota</taxon>
        <taxon>Bacteroidia</taxon>
        <taxon>Bacteroidales</taxon>
        <taxon>Bacteroidaceae</taxon>
        <taxon>Bacteroides</taxon>
    </lineage>
</organism>
<feature type="region of interest" description="Disordered" evidence="1">
    <location>
        <begin position="182"/>
        <end position="247"/>
    </location>
</feature>
<dbReference type="PANTHER" id="PTHR39196">
    <property type="entry name" value="PRIMOSOME, DNAD SUBUNIT"/>
    <property type="match status" value="1"/>
</dbReference>
<gene>
    <name evidence="3" type="ORF">DWW10_09535</name>
</gene>
<dbReference type="Pfam" id="PF14297">
    <property type="entry name" value="Lin1244_N"/>
    <property type="match status" value="1"/>
</dbReference>
<dbReference type="AlphaFoldDB" id="A0A412YBG7"/>
<reference evidence="3 4" key="1">
    <citation type="submission" date="2018-08" db="EMBL/GenBank/DDBJ databases">
        <title>A genome reference for cultivated species of the human gut microbiota.</title>
        <authorList>
            <person name="Zou Y."/>
            <person name="Xue W."/>
            <person name="Luo G."/>
        </authorList>
    </citation>
    <scope>NUCLEOTIDE SEQUENCE [LARGE SCALE GENOMIC DNA]</scope>
    <source>
        <strain evidence="3 4">AF14-32</strain>
    </source>
</reference>
<evidence type="ECO:0000313" key="4">
    <source>
        <dbReference type="Proteomes" id="UP000283850"/>
    </source>
</evidence>
<evidence type="ECO:0000313" key="3">
    <source>
        <dbReference type="EMBL" id="RGV54735.1"/>
    </source>
</evidence>
<dbReference type="Proteomes" id="UP000283850">
    <property type="component" value="Unassembled WGS sequence"/>
</dbReference>
<name>A0A412YBG7_9BACE</name>
<sequence>MCRIKKRGLDYFPIDIDFMQNRLVRRIMKREGEGSLATLFGALSCIYGGEGYYVRADELFYEDISTSLYNQTAGDVKRILTLAAEYGIFHPGLFNEFGILTSSEIQRQYLFSTKRRKSSAIEKRYNLIDDAPDSFTEQNTESEVENVTSKGESVTIKPENVTSGTHSIAQNSIAQHRIEKPLLNSSPAGGTQNADEMSAEEEEEELISSGGAPGVHTQTTSGNDKPHRREWTDEDVTRLQPPADGLDRNPDGLIFNLRQFHIPPQEQYVIVLKSNFGIIGHPIWKGFFDLRESHGKIRQPGRYLLSLCIKQKEATKRE</sequence>